<evidence type="ECO:0000256" key="1">
    <source>
        <dbReference type="SAM" id="MobiDB-lite"/>
    </source>
</evidence>
<feature type="domain" description="DUF3020" evidence="2">
    <location>
        <begin position="197"/>
        <end position="245"/>
    </location>
</feature>
<feature type="compositionally biased region" description="Basic and acidic residues" evidence="1">
    <location>
        <begin position="41"/>
        <end position="53"/>
    </location>
</feature>
<feature type="compositionally biased region" description="Low complexity" evidence="1">
    <location>
        <begin position="105"/>
        <end position="115"/>
    </location>
</feature>
<feature type="region of interest" description="Disordered" evidence="1">
    <location>
        <begin position="148"/>
        <end position="184"/>
    </location>
</feature>
<feature type="region of interest" description="Disordered" evidence="1">
    <location>
        <begin position="1"/>
        <end position="64"/>
    </location>
</feature>
<reference evidence="3 4" key="1">
    <citation type="submission" date="2016-07" db="EMBL/GenBank/DDBJ databases">
        <title>Pervasive Adenine N6-methylation of Active Genes in Fungi.</title>
        <authorList>
            <consortium name="DOE Joint Genome Institute"/>
            <person name="Mondo S.J."/>
            <person name="Dannebaum R.O."/>
            <person name="Kuo R.C."/>
            <person name="Labutti K."/>
            <person name="Haridas S."/>
            <person name="Kuo A."/>
            <person name="Salamov A."/>
            <person name="Ahrendt S.R."/>
            <person name="Lipzen A."/>
            <person name="Sullivan W."/>
            <person name="Andreopoulos W.B."/>
            <person name="Clum A."/>
            <person name="Lindquist E."/>
            <person name="Daum C."/>
            <person name="Ramamoorthy G.K."/>
            <person name="Gryganskyi A."/>
            <person name="Culley D."/>
            <person name="Magnuson J.K."/>
            <person name="James T.Y."/>
            <person name="O'Malley M.A."/>
            <person name="Stajich J.E."/>
            <person name="Spatafora J.W."/>
            <person name="Visel A."/>
            <person name="Grigoriev I.V."/>
        </authorList>
    </citation>
    <scope>NUCLEOTIDE SEQUENCE [LARGE SCALE GENOMIC DNA]</scope>
    <source>
        <strain evidence="3 4">NRRL 3301</strain>
    </source>
</reference>
<dbReference type="OrthoDB" id="5595797at2759"/>
<feature type="compositionally biased region" description="Polar residues" evidence="1">
    <location>
        <begin position="1"/>
        <end position="15"/>
    </location>
</feature>
<dbReference type="Pfam" id="PF11223">
    <property type="entry name" value="DUF3020"/>
    <property type="match status" value="1"/>
</dbReference>
<organism evidence="3 4">
    <name type="scientific">Hesseltinella vesiculosa</name>
    <dbReference type="NCBI Taxonomy" id="101127"/>
    <lineage>
        <taxon>Eukaryota</taxon>
        <taxon>Fungi</taxon>
        <taxon>Fungi incertae sedis</taxon>
        <taxon>Mucoromycota</taxon>
        <taxon>Mucoromycotina</taxon>
        <taxon>Mucoromycetes</taxon>
        <taxon>Mucorales</taxon>
        <taxon>Cunninghamellaceae</taxon>
        <taxon>Hesseltinella</taxon>
    </lineage>
</organism>
<evidence type="ECO:0000259" key="2">
    <source>
        <dbReference type="Pfam" id="PF11223"/>
    </source>
</evidence>
<proteinExistence type="predicted"/>
<comment type="caution">
    <text evidence="3">The sequence shown here is derived from an EMBL/GenBank/DDBJ whole genome shotgun (WGS) entry which is preliminary data.</text>
</comment>
<feature type="region of interest" description="Disordered" evidence="1">
    <location>
        <begin position="231"/>
        <end position="287"/>
    </location>
</feature>
<feature type="region of interest" description="Disordered" evidence="1">
    <location>
        <begin position="308"/>
        <end position="345"/>
    </location>
</feature>
<evidence type="ECO:0000313" key="4">
    <source>
        <dbReference type="Proteomes" id="UP000242146"/>
    </source>
</evidence>
<dbReference type="EMBL" id="MCGT01000023">
    <property type="protein sequence ID" value="ORX50560.1"/>
    <property type="molecule type" value="Genomic_DNA"/>
</dbReference>
<dbReference type="InterPro" id="IPR021386">
    <property type="entry name" value="SPP41_DUF3020"/>
</dbReference>
<feature type="compositionally biased region" description="Low complexity" evidence="1">
    <location>
        <begin position="422"/>
        <end position="440"/>
    </location>
</feature>
<gene>
    <name evidence="3" type="ORF">DM01DRAFT_1096529</name>
</gene>
<dbReference type="AlphaFoldDB" id="A0A1X2GCF5"/>
<feature type="compositionally biased region" description="Low complexity" evidence="1">
    <location>
        <begin position="317"/>
        <end position="332"/>
    </location>
</feature>
<feature type="compositionally biased region" description="Basic and acidic residues" evidence="1">
    <location>
        <begin position="231"/>
        <end position="247"/>
    </location>
</feature>
<sequence length="517" mass="55934">MQPTSENDTNVNQSSIKEETMTDQQSDTNLGVADPMDVDPPLEKEATSPHPDDTSDTVMNDDANNAAASVTAALLPLQEEFCLGNMEAAMQSVFDALHALSQQQQQTQLPQKLSQHTPPPIQPQETEPRPPRVLRELKCDTVQPLKATSSLAASVDSPSPTSADPTTYPGADPNAPPLTPEEKVRQQMVKQKIRDENRTRKRRWRLHNEERNKDNDLRCRVNKRAHKLFGKEKSEKKEEWVQEEFERRRAKRHEKERRKHAVNGALASIEHADTTTSPPAGNSAAAEDSIVQLQQKLVQHYHSVFGLDQDGDKASKNTTNATPSSSTSPSASQPVMDATDPDMATPSLASTTAALLAALQNPQLIQLSQLLAQSLTATTIGLDKPEDEAQDKLAKVEVADQKIEIMAAEIMKHAAAPPTTTDSDPAASSPRSLPLSPAEPTVHSPPPSTLPPPAPPQQETSASPTPDIDSPATAPPLDHPHTTPSPPKGKAPAKKTAQDGSMDAVMTLMELNAGNRS</sequence>
<dbReference type="Proteomes" id="UP000242146">
    <property type="component" value="Unassembled WGS sequence"/>
</dbReference>
<feature type="region of interest" description="Disordered" evidence="1">
    <location>
        <begin position="415"/>
        <end position="517"/>
    </location>
</feature>
<feature type="compositionally biased region" description="Pro residues" evidence="1">
    <location>
        <begin position="443"/>
        <end position="456"/>
    </location>
</feature>
<dbReference type="STRING" id="101127.A0A1X2GCF5"/>
<keyword evidence="4" id="KW-1185">Reference proteome</keyword>
<name>A0A1X2GCF5_9FUNG</name>
<feature type="compositionally biased region" description="Basic residues" evidence="1">
    <location>
        <begin position="248"/>
        <end position="261"/>
    </location>
</feature>
<protein>
    <recommendedName>
        <fullName evidence="2">DUF3020 domain-containing protein</fullName>
    </recommendedName>
</protein>
<evidence type="ECO:0000313" key="3">
    <source>
        <dbReference type="EMBL" id="ORX50560.1"/>
    </source>
</evidence>
<feature type="region of interest" description="Disordered" evidence="1">
    <location>
        <begin position="105"/>
        <end position="133"/>
    </location>
</feature>
<feature type="compositionally biased region" description="Polar residues" evidence="1">
    <location>
        <begin position="148"/>
        <end position="165"/>
    </location>
</feature>
<accession>A0A1X2GCF5</accession>